<dbReference type="InParanoid" id="Q24FS0"/>
<evidence type="ECO:0000313" key="2">
    <source>
        <dbReference type="Proteomes" id="UP000009168"/>
    </source>
</evidence>
<dbReference type="Proteomes" id="UP000009168">
    <property type="component" value="Unassembled WGS sequence"/>
</dbReference>
<organism evidence="1 2">
    <name type="scientific">Tetrahymena thermophila (strain SB210)</name>
    <dbReference type="NCBI Taxonomy" id="312017"/>
    <lineage>
        <taxon>Eukaryota</taxon>
        <taxon>Sar</taxon>
        <taxon>Alveolata</taxon>
        <taxon>Ciliophora</taxon>
        <taxon>Intramacronucleata</taxon>
        <taxon>Oligohymenophorea</taxon>
        <taxon>Hymenostomatida</taxon>
        <taxon>Tetrahymenina</taxon>
        <taxon>Tetrahymenidae</taxon>
        <taxon>Tetrahymena</taxon>
    </lineage>
</organism>
<reference evidence="2" key="1">
    <citation type="journal article" date="2006" name="PLoS Biol.">
        <title>Macronuclear genome sequence of the ciliate Tetrahymena thermophila, a model eukaryote.</title>
        <authorList>
            <person name="Eisen J.A."/>
            <person name="Coyne R.S."/>
            <person name="Wu M."/>
            <person name="Wu D."/>
            <person name="Thiagarajan M."/>
            <person name="Wortman J.R."/>
            <person name="Badger J.H."/>
            <person name="Ren Q."/>
            <person name="Amedeo P."/>
            <person name="Jones K.M."/>
            <person name="Tallon L.J."/>
            <person name="Delcher A.L."/>
            <person name="Salzberg S.L."/>
            <person name="Silva J.C."/>
            <person name="Haas B.J."/>
            <person name="Majoros W.H."/>
            <person name="Farzad M."/>
            <person name="Carlton J.M."/>
            <person name="Smith R.K. Jr."/>
            <person name="Garg J."/>
            <person name="Pearlman R.E."/>
            <person name="Karrer K.M."/>
            <person name="Sun L."/>
            <person name="Manning G."/>
            <person name="Elde N.C."/>
            <person name="Turkewitz A.P."/>
            <person name="Asai D.J."/>
            <person name="Wilkes D.E."/>
            <person name="Wang Y."/>
            <person name="Cai H."/>
            <person name="Collins K."/>
            <person name="Stewart B.A."/>
            <person name="Lee S.R."/>
            <person name="Wilamowska K."/>
            <person name="Weinberg Z."/>
            <person name="Ruzzo W.L."/>
            <person name="Wloga D."/>
            <person name="Gaertig J."/>
            <person name="Frankel J."/>
            <person name="Tsao C.-C."/>
            <person name="Gorovsky M.A."/>
            <person name="Keeling P.J."/>
            <person name="Waller R.F."/>
            <person name="Patron N.J."/>
            <person name="Cherry J.M."/>
            <person name="Stover N.A."/>
            <person name="Krieger C.J."/>
            <person name="del Toro C."/>
            <person name="Ryder H.F."/>
            <person name="Williamson S.C."/>
            <person name="Barbeau R.A."/>
            <person name="Hamilton E.P."/>
            <person name="Orias E."/>
        </authorList>
    </citation>
    <scope>NUCLEOTIDE SEQUENCE [LARGE SCALE GENOMIC DNA]</scope>
    <source>
        <strain evidence="2">SB210</strain>
    </source>
</reference>
<name>Q24FS0_TETTS</name>
<proteinExistence type="predicted"/>
<dbReference type="KEGG" id="tet:TTHERM_01344700"/>
<keyword evidence="2" id="KW-1185">Reference proteome</keyword>
<accession>Q24FS0</accession>
<gene>
    <name evidence="1" type="ORF">TTHERM_01344700</name>
</gene>
<protein>
    <submittedName>
        <fullName evidence="1">Uncharacterized protein</fullName>
    </submittedName>
</protein>
<dbReference type="RefSeq" id="XP_001026870.1">
    <property type="nucleotide sequence ID" value="XM_001026870.1"/>
</dbReference>
<evidence type="ECO:0000313" key="1">
    <source>
        <dbReference type="EMBL" id="EAS06625.1"/>
    </source>
</evidence>
<dbReference type="GeneID" id="7845919"/>
<dbReference type="AlphaFoldDB" id="Q24FS0"/>
<dbReference type="EMBL" id="GG662268">
    <property type="protein sequence ID" value="EAS06625.1"/>
    <property type="molecule type" value="Genomic_DNA"/>
</dbReference>
<sequence length="58" mass="7091">MNEGIIYQRGNIINQKNLSIQMKKRGLYHTLTQNTFQFDYVIYLFIKNQIMGRLHEWK</sequence>
<dbReference type="HOGENOM" id="CLU_2983304_0_0_1"/>